<proteinExistence type="predicted"/>
<reference evidence="4 5" key="1">
    <citation type="submission" date="2024-06" db="EMBL/GenBank/DDBJ databases">
        <title>The Natural Products Discovery Center: Release of the First 8490 Sequenced Strains for Exploring Actinobacteria Biosynthetic Diversity.</title>
        <authorList>
            <person name="Kalkreuter E."/>
            <person name="Kautsar S.A."/>
            <person name="Yang D."/>
            <person name="Bader C.D."/>
            <person name="Teijaro C.N."/>
            <person name="Fluegel L."/>
            <person name="Davis C.M."/>
            <person name="Simpson J.R."/>
            <person name="Lauterbach L."/>
            <person name="Steele A.D."/>
            <person name="Gui C."/>
            <person name="Meng S."/>
            <person name="Li G."/>
            <person name="Viehrig K."/>
            <person name="Ye F."/>
            <person name="Su P."/>
            <person name="Kiefer A.F."/>
            <person name="Nichols A."/>
            <person name="Cepeda A.J."/>
            <person name="Yan W."/>
            <person name="Fan B."/>
            <person name="Jiang Y."/>
            <person name="Adhikari A."/>
            <person name="Zheng C.-J."/>
            <person name="Schuster L."/>
            <person name="Cowan T.M."/>
            <person name="Smanski M.J."/>
            <person name="Chevrette M.G."/>
            <person name="De Carvalho L.P.S."/>
            <person name="Shen B."/>
        </authorList>
    </citation>
    <scope>NUCLEOTIDE SEQUENCE [LARGE SCALE GENOMIC DNA]</scope>
    <source>
        <strain evidence="4 5">NPDC019708</strain>
    </source>
</reference>
<name>A0ABV2WRK3_9NOCA</name>
<evidence type="ECO:0000256" key="1">
    <source>
        <dbReference type="SAM" id="MobiDB-lite"/>
    </source>
</evidence>
<feature type="compositionally biased region" description="Low complexity" evidence="1">
    <location>
        <begin position="240"/>
        <end position="256"/>
    </location>
</feature>
<feature type="signal peptide" evidence="2">
    <location>
        <begin position="1"/>
        <end position="33"/>
    </location>
</feature>
<keyword evidence="5" id="KW-1185">Reference proteome</keyword>
<feature type="chain" id="PRO_5045847059" description="DUF8020 domain-containing protein" evidence="2">
    <location>
        <begin position="34"/>
        <end position="256"/>
    </location>
</feature>
<dbReference type="Proteomes" id="UP001550628">
    <property type="component" value="Unassembled WGS sequence"/>
</dbReference>
<evidence type="ECO:0000256" key="2">
    <source>
        <dbReference type="SAM" id="SignalP"/>
    </source>
</evidence>
<evidence type="ECO:0000313" key="4">
    <source>
        <dbReference type="EMBL" id="MEU1953499.1"/>
    </source>
</evidence>
<feature type="domain" description="DUF8020" evidence="3">
    <location>
        <begin position="40"/>
        <end position="110"/>
    </location>
</feature>
<dbReference type="InterPro" id="IPR058333">
    <property type="entry name" value="DUF8020"/>
</dbReference>
<feature type="region of interest" description="Disordered" evidence="1">
    <location>
        <begin position="217"/>
        <end position="256"/>
    </location>
</feature>
<organism evidence="4 5">
    <name type="scientific">Nocardia rhamnosiphila</name>
    <dbReference type="NCBI Taxonomy" id="426716"/>
    <lineage>
        <taxon>Bacteria</taxon>
        <taxon>Bacillati</taxon>
        <taxon>Actinomycetota</taxon>
        <taxon>Actinomycetes</taxon>
        <taxon>Mycobacteriales</taxon>
        <taxon>Nocardiaceae</taxon>
        <taxon>Nocardia</taxon>
    </lineage>
</organism>
<protein>
    <recommendedName>
        <fullName evidence="3">DUF8020 domain-containing protein</fullName>
    </recommendedName>
</protein>
<evidence type="ECO:0000259" key="3">
    <source>
        <dbReference type="Pfam" id="PF26059"/>
    </source>
</evidence>
<sequence>MIAAGRGISARRTTVAALVAIGALTVTALPAHSQPVTAPEFRTTVTGGSVVTQLTGATFAVGSDGRTVHILDPQGQLLTALPLTFQVNDQQFPIGQRISADGRTLTLDPDITAVHQARPAPVASPMENQLALNQLSGDLGRNLGVGGFAGTVIGAAVGAVLGLGSCLVLGPACLATIGAFAGAGGVAGLLIGGGAAVADAGWKYLLTIQAPPGQSPYAGQDGLLDENGTGVPDANLRLPSGSADGFKSGSSAGSGG</sequence>
<dbReference type="RefSeq" id="WP_356958001.1">
    <property type="nucleotide sequence ID" value="NZ_JBEYBD010000011.1"/>
</dbReference>
<gene>
    <name evidence="4" type="ORF">ABZ510_16735</name>
</gene>
<dbReference type="EMBL" id="JBEYBF010000010">
    <property type="protein sequence ID" value="MEU1953499.1"/>
    <property type="molecule type" value="Genomic_DNA"/>
</dbReference>
<comment type="caution">
    <text evidence="4">The sequence shown here is derived from an EMBL/GenBank/DDBJ whole genome shotgun (WGS) entry which is preliminary data.</text>
</comment>
<accession>A0ABV2WRK3</accession>
<evidence type="ECO:0000313" key="5">
    <source>
        <dbReference type="Proteomes" id="UP001550628"/>
    </source>
</evidence>
<dbReference type="Pfam" id="PF26059">
    <property type="entry name" value="DUF8020"/>
    <property type="match status" value="1"/>
</dbReference>
<keyword evidence="2" id="KW-0732">Signal</keyword>